<proteinExistence type="predicted"/>
<dbReference type="OrthoDB" id="64928at2759"/>
<keyword evidence="3" id="KW-1185">Reference proteome</keyword>
<reference evidence="2" key="1">
    <citation type="submission" date="2017-07" db="EMBL/GenBank/DDBJ databases">
        <title>Taro Niue Genome Assembly and Annotation.</title>
        <authorList>
            <person name="Atibalentja N."/>
            <person name="Keating K."/>
            <person name="Fields C.J."/>
        </authorList>
    </citation>
    <scope>NUCLEOTIDE SEQUENCE</scope>
    <source>
        <strain evidence="2">Niue_2</strain>
        <tissue evidence="2">Leaf</tissue>
    </source>
</reference>
<evidence type="ECO:0000256" key="1">
    <source>
        <dbReference type="SAM" id="MobiDB-lite"/>
    </source>
</evidence>
<accession>A0A843VRN2</accession>
<evidence type="ECO:0000313" key="3">
    <source>
        <dbReference type="Proteomes" id="UP000652761"/>
    </source>
</evidence>
<gene>
    <name evidence="2" type="ORF">Taro_031329</name>
</gene>
<feature type="region of interest" description="Disordered" evidence="1">
    <location>
        <begin position="1"/>
        <end position="65"/>
    </location>
</feature>
<dbReference type="PANTHER" id="PTHR36749">
    <property type="entry name" value="F7O18.3 PROTEIN"/>
    <property type="match status" value="1"/>
</dbReference>
<protein>
    <submittedName>
        <fullName evidence="2">Uncharacterized protein</fullName>
    </submittedName>
</protein>
<sequence>MADDLFVGLPPPSSASAPAGVEQRSAVSIKKDSSSAPAPAPIPSPAPILKSSLKRGKPPETPVEVAPQKRIRFKTTTDATEAQVLEAMQKIASHIKNPSKFSKASKLALQLIQAGSVKAGTSDHFFAILEAAMSSPSACKESSLRADYQALFSAAQDVVEHFTKQQKDQLVTWTIRAVVANDLYTDDSFVVVAVGKRCREELRVLNLGGWGYVVVWLHSN</sequence>
<comment type="caution">
    <text evidence="2">The sequence shown here is derived from an EMBL/GenBank/DDBJ whole genome shotgun (WGS) entry which is preliminary data.</text>
</comment>
<evidence type="ECO:0000313" key="2">
    <source>
        <dbReference type="EMBL" id="MQL98625.1"/>
    </source>
</evidence>
<organism evidence="2 3">
    <name type="scientific">Colocasia esculenta</name>
    <name type="common">Wild taro</name>
    <name type="synonym">Arum esculentum</name>
    <dbReference type="NCBI Taxonomy" id="4460"/>
    <lineage>
        <taxon>Eukaryota</taxon>
        <taxon>Viridiplantae</taxon>
        <taxon>Streptophyta</taxon>
        <taxon>Embryophyta</taxon>
        <taxon>Tracheophyta</taxon>
        <taxon>Spermatophyta</taxon>
        <taxon>Magnoliopsida</taxon>
        <taxon>Liliopsida</taxon>
        <taxon>Araceae</taxon>
        <taxon>Aroideae</taxon>
        <taxon>Colocasieae</taxon>
        <taxon>Colocasia</taxon>
    </lineage>
</organism>
<dbReference type="Proteomes" id="UP000652761">
    <property type="component" value="Unassembled WGS sequence"/>
</dbReference>
<dbReference type="EMBL" id="NMUH01002216">
    <property type="protein sequence ID" value="MQL98625.1"/>
    <property type="molecule type" value="Genomic_DNA"/>
</dbReference>
<dbReference type="PANTHER" id="PTHR36749:SF1">
    <property type="entry name" value="F7O18.3 PROTEIN"/>
    <property type="match status" value="1"/>
</dbReference>
<name>A0A843VRN2_COLES</name>
<feature type="non-terminal residue" evidence="2">
    <location>
        <position position="220"/>
    </location>
</feature>
<dbReference type="AlphaFoldDB" id="A0A843VRN2"/>